<keyword evidence="7" id="KW-0802">TPR repeat</keyword>
<keyword evidence="9" id="KW-0472">Membrane</keyword>
<sequence>MKITHLLNLIRKSLFILLICFYSTIHAQDHELQIIPIPADTLIKFHCPENIKDISDQLIQSSIYFAMGKSYNQKGNFAKALSCLNKSLLILENQQDSSRLIPIYNQIAYSLNHAQRFEEAFIYTAKAQFLLKKHENATEKIRLLVNLGCYNQSQQHYTKAKSFYTDALNLNKSINDTLIQIHILHHLGNLNLHQDHLIAAGRCFRNALALTKERKEDVSYQISNLTIDIGNYYSTVNNMDSALYYYTKTLEISESNNHTDITSKSYKALSNLYLNNKDTIKAFKYLQIHSNIENKLFHSTISQQISELYVQFNSKTKDQQIKLQHAEIKSERLTKILLITFLLFISIITVIVFINYYRLKLLNNTLKKQNQKIIKQNKSIKENAIRLEQANTELIESRARLSKQKVKLQIANKKYIKANTSKDKFFDIIAHDLKSPFQSIMGFSSLLRETYDEIEDDKKRKYIKLIDSSTKHVNSLIDNLLNWSRSQNERINLVRTKFELDKLINQKINLFELTSAKKKINIVSTISKGTTVYGDMNMISLALRNIISNAIKFSYAGGKVEILSTTDKRKTTIYIRDYGIGMPPETINNLFNIDNSKRCIGTCGKNGTGLGLIISKEYIEKNDGSIKVISTVGEGSTFCITLPSKENISSLN</sequence>
<dbReference type="InterPro" id="IPR004358">
    <property type="entry name" value="Sig_transdc_His_kin-like_C"/>
</dbReference>
<keyword evidence="3" id="KW-0597">Phosphoprotein</keyword>
<keyword evidence="8" id="KW-0175">Coiled coil</keyword>
<keyword evidence="6" id="KW-0902">Two-component regulatory system</keyword>
<dbReference type="EMBL" id="JAPDPJ010000006">
    <property type="protein sequence ID" value="MCW3785784.1"/>
    <property type="molecule type" value="Genomic_DNA"/>
</dbReference>
<dbReference type="PANTHER" id="PTHR43711">
    <property type="entry name" value="TWO-COMPONENT HISTIDINE KINASE"/>
    <property type="match status" value="1"/>
</dbReference>
<dbReference type="PANTHER" id="PTHR43711:SF1">
    <property type="entry name" value="HISTIDINE KINASE 1"/>
    <property type="match status" value="1"/>
</dbReference>
<dbReference type="SMART" id="SM00028">
    <property type="entry name" value="TPR"/>
    <property type="match status" value="6"/>
</dbReference>
<evidence type="ECO:0000256" key="1">
    <source>
        <dbReference type="ARBA" id="ARBA00000085"/>
    </source>
</evidence>
<feature type="transmembrane region" description="Helical" evidence="9">
    <location>
        <begin position="336"/>
        <end position="357"/>
    </location>
</feature>
<organism evidence="11 12">
    <name type="scientific">Plebeiibacterium sediminum</name>
    <dbReference type="NCBI Taxonomy" id="2992112"/>
    <lineage>
        <taxon>Bacteria</taxon>
        <taxon>Pseudomonadati</taxon>
        <taxon>Bacteroidota</taxon>
        <taxon>Bacteroidia</taxon>
        <taxon>Marinilabiliales</taxon>
        <taxon>Marinilabiliaceae</taxon>
        <taxon>Plebeiibacterium</taxon>
    </lineage>
</organism>
<dbReference type="Pfam" id="PF00512">
    <property type="entry name" value="HisKA"/>
    <property type="match status" value="1"/>
</dbReference>
<dbReference type="InterPro" id="IPR005467">
    <property type="entry name" value="His_kinase_dom"/>
</dbReference>
<dbReference type="SMART" id="SM00387">
    <property type="entry name" value="HATPase_c"/>
    <property type="match status" value="1"/>
</dbReference>
<evidence type="ECO:0000256" key="7">
    <source>
        <dbReference type="PROSITE-ProRule" id="PRU00339"/>
    </source>
</evidence>
<feature type="repeat" description="TPR" evidence="7">
    <location>
        <begin position="61"/>
        <end position="94"/>
    </location>
</feature>
<evidence type="ECO:0000256" key="5">
    <source>
        <dbReference type="ARBA" id="ARBA00022777"/>
    </source>
</evidence>
<proteinExistence type="predicted"/>
<dbReference type="SUPFAM" id="SSF47384">
    <property type="entry name" value="Homodimeric domain of signal transducing histidine kinase"/>
    <property type="match status" value="1"/>
</dbReference>
<keyword evidence="5 11" id="KW-0418">Kinase</keyword>
<dbReference type="GO" id="GO:0000155">
    <property type="term" value="F:phosphorelay sensor kinase activity"/>
    <property type="evidence" value="ECO:0007669"/>
    <property type="project" value="InterPro"/>
</dbReference>
<dbReference type="Pfam" id="PF13181">
    <property type="entry name" value="TPR_8"/>
    <property type="match status" value="2"/>
</dbReference>
<feature type="coiled-coil region" evidence="8">
    <location>
        <begin position="359"/>
        <end position="407"/>
    </location>
</feature>
<evidence type="ECO:0000256" key="9">
    <source>
        <dbReference type="SAM" id="Phobius"/>
    </source>
</evidence>
<evidence type="ECO:0000313" key="11">
    <source>
        <dbReference type="EMBL" id="MCW3785784.1"/>
    </source>
</evidence>
<evidence type="ECO:0000256" key="2">
    <source>
        <dbReference type="ARBA" id="ARBA00012438"/>
    </source>
</evidence>
<evidence type="ECO:0000256" key="4">
    <source>
        <dbReference type="ARBA" id="ARBA00022679"/>
    </source>
</evidence>
<reference evidence="11" key="1">
    <citation type="submission" date="2022-10" db="EMBL/GenBank/DDBJ databases">
        <authorList>
            <person name="Yu W.X."/>
        </authorList>
    </citation>
    <scope>NUCLEOTIDE SEQUENCE</scope>
    <source>
        <strain evidence="11">AAT</strain>
    </source>
</reference>
<dbReference type="InterPro" id="IPR003594">
    <property type="entry name" value="HATPase_dom"/>
</dbReference>
<keyword evidence="4" id="KW-0808">Transferase</keyword>
<dbReference type="InterPro" id="IPR036097">
    <property type="entry name" value="HisK_dim/P_sf"/>
</dbReference>
<feature type="repeat" description="TPR" evidence="7">
    <location>
        <begin position="223"/>
        <end position="256"/>
    </location>
</feature>
<dbReference type="SUPFAM" id="SSF55874">
    <property type="entry name" value="ATPase domain of HSP90 chaperone/DNA topoisomerase II/histidine kinase"/>
    <property type="match status" value="1"/>
</dbReference>
<name>A0AAE3M2U8_9BACT</name>
<dbReference type="Gene3D" id="1.10.287.130">
    <property type="match status" value="1"/>
</dbReference>
<dbReference type="InterPro" id="IPR036890">
    <property type="entry name" value="HATPase_C_sf"/>
</dbReference>
<evidence type="ECO:0000256" key="8">
    <source>
        <dbReference type="SAM" id="Coils"/>
    </source>
</evidence>
<protein>
    <recommendedName>
        <fullName evidence="2">histidine kinase</fullName>
        <ecNumber evidence="2">2.7.13.3</ecNumber>
    </recommendedName>
</protein>
<dbReference type="InterPro" id="IPR003661">
    <property type="entry name" value="HisK_dim/P_dom"/>
</dbReference>
<evidence type="ECO:0000256" key="6">
    <source>
        <dbReference type="ARBA" id="ARBA00023012"/>
    </source>
</evidence>
<feature type="domain" description="Histidine kinase" evidence="10">
    <location>
        <begin position="428"/>
        <end position="646"/>
    </location>
</feature>
<dbReference type="EC" id="2.7.13.3" evidence="2"/>
<dbReference type="Gene3D" id="3.30.565.10">
    <property type="entry name" value="Histidine kinase-like ATPase, C-terminal domain"/>
    <property type="match status" value="1"/>
</dbReference>
<dbReference type="PROSITE" id="PS50109">
    <property type="entry name" value="HIS_KIN"/>
    <property type="match status" value="1"/>
</dbReference>
<dbReference type="InterPro" id="IPR050736">
    <property type="entry name" value="Sensor_HK_Regulatory"/>
</dbReference>
<evidence type="ECO:0000256" key="3">
    <source>
        <dbReference type="ARBA" id="ARBA00022553"/>
    </source>
</evidence>
<dbReference type="InterPro" id="IPR019734">
    <property type="entry name" value="TPR_rpt"/>
</dbReference>
<dbReference type="PROSITE" id="PS50005">
    <property type="entry name" value="TPR"/>
    <property type="match status" value="2"/>
</dbReference>
<dbReference type="Gene3D" id="1.25.40.10">
    <property type="entry name" value="Tetratricopeptide repeat domain"/>
    <property type="match status" value="2"/>
</dbReference>
<dbReference type="Pfam" id="PF02518">
    <property type="entry name" value="HATPase_c"/>
    <property type="match status" value="1"/>
</dbReference>
<dbReference type="SMART" id="SM00388">
    <property type="entry name" value="HisKA"/>
    <property type="match status" value="1"/>
</dbReference>
<keyword evidence="9" id="KW-0812">Transmembrane</keyword>
<dbReference type="Proteomes" id="UP001209229">
    <property type="component" value="Unassembled WGS sequence"/>
</dbReference>
<comment type="caution">
    <text evidence="11">The sequence shown here is derived from an EMBL/GenBank/DDBJ whole genome shotgun (WGS) entry which is preliminary data.</text>
</comment>
<dbReference type="SUPFAM" id="SSF48452">
    <property type="entry name" value="TPR-like"/>
    <property type="match status" value="2"/>
</dbReference>
<evidence type="ECO:0000313" key="12">
    <source>
        <dbReference type="Proteomes" id="UP001209229"/>
    </source>
</evidence>
<dbReference type="PRINTS" id="PR00344">
    <property type="entry name" value="BCTRLSENSOR"/>
</dbReference>
<dbReference type="InterPro" id="IPR011990">
    <property type="entry name" value="TPR-like_helical_dom_sf"/>
</dbReference>
<dbReference type="AlphaFoldDB" id="A0AAE3M2U8"/>
<comment type="catalytic activity">
    <reaction evidence="1">
        <text>ATP + protein L-histidine = ADP + protein N-phospho-L-histidine.</text>
        <dbReference type="EC" id="2.7.13.3"/>
    </reaction>
</comment>
<keyword evidence="9" id="KW-1133">Transmembrane helix</keyword>
<keyword evidence="12" id="KW-1185">Reference proteome</keyword>
<evidence type="ECO:0000259" key="10">
    <source>
        <dbReference type="PROSITE" id="PS50109"/>
    </source>
</evidence>
<gene>
    <name evidence="11" type="ORF">OM075_04860</name>
</gene>
<dbReference type="CDD" id="cd00082">
    <property type="entry name" value="HisKA"/>
    <property type="match status" value="1"/>
</dbReference>
<dbReference type="CDD" id="cd00075">
    <property type="entry name" value="HATPase"/>
    <property type="match status" value="1"/>
</dbReference>
<accession>A0AAE3M2U8</accession>